<dbReference type="eggNOG" id="KOG4308">
    <property type="taxonomic scope" value="Eukaryota"/>
</dbReference>
<dbReference type="EMBL" id="GG662840">
    <property type="protein sequence ID" value="EAR88414.3"/>
    <property type="molecule type" value="Genomic_DNA"/>
</dbReference>
<dbReference type="RefSeq" id="XP_001008659.3">
    <property type="nucleotide sequence ID" value="XM_001008659.3"/>
</dbReference>
<evidence type="ECO:0000313" key="2">
    <source>
        <dbReference type="Proteomes" id="UP000009168"/>
    </source>
</evidence>
<dbReference type="AlphaFoldDB" id="Q22TM4"/>
<organism evidence="1 2">
    <name type="scientific">Tetrahymena thermophila (strain SB210)</name>
    <dbReference type="NCBI Taxonomy" id="312017"/>
    <lineage>
        <taxon>Eukaryota</taxon>
        <taxon>Sar</taxon>
        <taxon>Alveolata</taxon>
        <taxon>Ciliophora</taxon>
        <taxon>Intramacronucleata</taxon>
        <taxon>Oligohymenophorea</taxon>
        <taxon>Hymenostomatida</taxon>
        <taxon>Tetrahymenina</taxon>
        <taxon>Tetrahymenidae</taxon>
        <taxon>Tetrahymena</taxon>
    </lineage>
</organism>
<name>Q22TM4_TETTS</name>
<keyword evidence="2" id="KW-1185">Reference proteome</keyword>
<gene>
    <name evidence="1" type="ORF">TTHERM_00165040</name>
</gene>
<sequence>MTNPSSESPTPNFAYCLPCPNGTLSSGAQIVDQSVCNSCAINYYMVQSSIAASQNNNNQGFVLATFQLCILL</sequence>
<dbReference type="KEGG" id="tet:TTHERM_00165040"/>
<reference evidence="2" key="1">
    <citation type="journal article" date="2006" name="PLoS Biol.">
        <title>Macronuclear genome sequence of the ciliate Tetrahymena thermophila, a model eukaryote.</title>
        <authorList>
            <person name="Eisen J.A."/>
            <person name="Coyne R.S."/>
            <person name="Wu M."/>
            <person name="Wu D."/>
            <person name="Thiagarajan M."/>
            <person name="Wortman J.R."/>
            <person name="Badger J.H."/>
            <person name="Ren Q."/>
            <person name="Amedeo P."/>
            <person name="Jones K.M."/>
            <person name="Tallon L.J."/>
            <person name="Delcher A.L."/>
            <person name="Salzberg S.L."/>
            <person name="Silva J.C."/>
            <person name="Haas B.J."/>
            <person name="Majoros W.H."/>
            <person name="Farzad M."/>
            <person name="Carlton J.M."/>
            <person name="Smith R.K. Jr."/>
            <person name="Garg J."/>
            <person name="Pearlman R.E."/>
            <person name="Karrer K.M."/>
            <person name="Sun L."/>
            <person name="Manning G."/>
            <person name="Elde N.C."/>
            <person name="Turkewitz A.P."/>
            <person name="Asai D.J."/>
            <person name="Wilkes D.E."/>
            <person name="Wang Y."/>
            <person name="Cai H."/>
            <person name="Collins K."/>
            <person name="Stewart B.A."/>
            <person name="Lee S.R."/>
            <person name="Wilamowska K."/>
            <person name="Weinberg Z."/>
            <person name="Ruzzo W.L."/>
            <person name="Wloga D."/>
            <person name="Gaertig J."/>
            <person name="Frankel J."/>
            <person name="Tsao C.-C."/>
            <person name="Gorovsky M.A."/>
            <person name="Keeling P.J."/>
            <person name="Waller R.F."/>
            <person name="Patron N.J."/>
            <person name="Cherry J.M."/>
            <person name="Stover N.A."/>
            <person name="Krieger C.J."/>
            <person name="del Toro C."/>
            <person name="Ryder H.F."/>
            <person name="Williamson S.C."/>
            <person name="Barbeau R.A."/>
            <person name="Hamilton E.P."/>
            <person name="Orias E."/>
        </authorList>
    </citation>
    <scope>NUCLEOTIDE SEQUENCE [LARGE SCALE GENOMIC DNA]</scope>
    <source>
        <strain evidence="2">SB210</strain>
    </source>
</reference>
<protein>
    <submittedName>
        <fullName evidence="1">Glutathione S-transferase, amine-terminal domain protein, putative</fullName>
    </submittedName>
</protein>
<evidence type="ECO:0000313" key="1">
    <source>
        <dbReference type="EMBL" id="EAR88414.3"/>
    </source>
</evidence>
<proteinExistence type="predicted"/>
<dbReference type="GeneID" id="7836385"/>
<accession>Q22TM4</accession>
<dbReference type="HOGENOM" id="CLU_397688_0_0_1"/>
<dbReference type="Proteomes" id="UP000009168">
    <property type="component" value="Unassembled WGS sequence"/>
</dbReference>
<dbReference type="InParanoid" id="Q22TM4"/>